<dbReference type="EMBL" id="JAROCA020000002">
    <property type="protein sequence ID" value="MDY0406754.1"/>
    <property type="molecule type" value="Genomic_DNA"/>
</dbReference>
<keyword evidence="1" id="KW-0472">Membrane</keyword>
<dbReference type="Pfam" id="PF10720">
    <property type="entry name" value="DUF2515"/>
    <property type="match status" value="1"/>
</dbReference>
<proteinExistence type="predicted"/>
<dbReference type="Proteomes" id="UP001228376">
    <property type="component" value="Unassembled WGS sequence"/>
</dbReference>
<comment type="caution">
    <text evidence="2">The sequence shown here is derived from an EMBL/GenBank/DDBJ whole genome shotgun (WGS) entry which is preliminary data.</text>
</comment>
<evidence type="ECO:0000256" key="1">
    <source>
        <dbReference type="SAM" id="Phobius"/>
    </source>
</evidence>
<organism evidence="2 3">
    <name type="scientific">Tigheibacillus jepli</name>
    <dbReference type="NCBI Taxonomy" id="3035914"/>
    <lineage>
        <taxon>Bacteria</taxon>
        <taxon>Bacillati</taxon>
        <taxon>Bacillota</taxon>
        <taxon>Bacilli</taxon>
        <taxon>Bacillales</taxon>
        <taxon>Bacillaceae</taxon>
        <taxon>Tigheibacillus</taxon>
    </lineage>
</organism>
<accession>A0ABU5CLU0</accession>
<gene>
    <name evidence="2" type="ORF">P5G51_016555</name>
</gene>
<sequence length="387" mass="46008">MIIIIQCLKKIFSGEKITPELKAIKKDLIKKLRPTIHENQLNDVERDLVASIRQETKNRNIDNVSRTDAYLDFYKKYPEIHWAFLGHMVSRNGGWNMTDLKGSMLTRLLSEKEQADFFAFLERGNWLIFQDIYPQMLLYAESVERNTNLFYLLPMFHVSFFMGVIWNHFYRVKDEYVLAMALIVNEQSYLEKRVIQNPYYQKTVLEKLEFKLQELLELNQIIFPYFDGKEVKMIGQTIQQFGSLSDRILLGKRLYQILFDPENYPSIYRWATLHKHTGSRKDFWPQLFNDINEADPWDSYQRRIKDCRLKPGAPKLYSPILSHAWDHVEQKKAEIGEWYANWKVIHYLNRDDSKTNGDIYHEYCKTLERIEIAILAKGAFSPKKAAH</sequence>
<protein>
    <submittedName>
        <fullName evidence="2">DUF2515 family protein</fullName>
    </submittedName>
</protein>
<keyword evidence="1" id="KW-0812">Transmembrane</keyword>
<name>A0ABU5CLU0_9BACI</name>
<reference evidence="2 3" key="1">
    <citation type="submission" date="2023-10" db="EMBL/GenBank/DDBJ databases">
        <title>179-bfca-hs.</title>
        <authorList>
            <person name="Miliotis G."/>
            <person name="Sengupta P."/>
            <person name="Hameed A."/>
            <person name="Chuvochina M."/>
            <person name="Mcdonagh F."/>
            <person name="Simpson A.C."/>
            <person name="Singh N.K."/>
            <person name="Rekha P.D."/>
            <person name="Raman K."/>
            <person name="Hugenholtz P."/>
            <person name="Venkateswaran K."/>
        </authorList>
    </citation>
    <scope>NUCLEOTIDE SEQUENCE [LARGE SCALE GENOMIC DNA]</scope>
    <source>
        <strain evidence="2 3">179-BFC-A-HS</strain>
    </source>
</reference>
<evidence type="ECO:0000313" key="3">
    <source>
        <dbReference type="Proteomes" id="UP001228376"/>
    </source>
</evidence>
<dbReference type="InterPro" id="IPR019658">
    <property type="entry name" value="DUF2515"/>
</dbReference>
<keyword evidence="3" id="KW-1185">Reference proteome</keyword>
<evidence type="ECO:0000313" key="2">
    <source>
        <dbReference type="EMBL" id="MDY0406754.1"/>
    </source>
</evidence>
<feature type="transmembrane region" description="Helical" evidence="1">
    <location>
        <begin position="149"/>
        <end position="170"/>
    </location>
</feature>
<keyword evidence="1" id="KW-1133">Transmembrane helix</keyword>